<protein>
    <submittedName>
        <fullName evidence="1">Uncharacterized protein</fullName>
    </submittedName>
</protein>
<proteinExistence type="predicted"/>
<name>A0A382FIK0_9ZZZZ</name>
<sequence length="54" mass="5341">MIPKNMERVVLALLTSLALVAAGCGGGGGETSRTVTLLAEDAPAQIVVSTTVAS</sequence>
<dbReference type="AlphaFoldDB" id="A0A382FIK0"/>
<reference evidence="1" key="1">
    <citation type="submission" date="2018-05" db="EMBL/GenBank/DDBJ databases">
        <authorList>
            <person name="Lanie J.A."/>
            <person name="Ng W.-L."/>
            <person name="Kazmierczak K.M."/>
            <person name="Andrzejewski T.M."/>
            <person name="Davidsen T.M."/>
            <person name="Wayne K.J."/>
            <person name="Tettelin H."/>
            <person name="Glass J.I."/>
            <person name="Rusch D."/>
            <person name="Podicherti R."/>
            <person name="Tsui H.-C.T."/>
            <person name="Winkler M.E."/>
        </authorList>
    </citation>
    <scope>NUCLEOTIDE SEQUENCE</scope>
</reference>
<dbReference type="PROSITE" id="PS51257">
    <property type="entry name" value="PROKAR_LIPOPROTEIN"/>
    <property type="match status" value="1"/>
</dbReference>
<dbReference type="EMBL" id="UINC01049862">
    <property type="protein sequence ID" value="SVB62144.1"/>
    <property type="molecule type" value="Genomic_DNA"/>
</dbReference>
<evidence type="ECO:0000313" key="1">
    <source>
        <dbReference type="EMBL" id="SVB62144.1"/>
    </source>
</evidence>
<accession>A0A382FIK0</accession>
<feature type="non-terminal residue" evidence="1">
    <location>
        <position position="54"/>
    </location>
</feature>
<organism evidence="1">
    <name type="scientific">marine metagenome</name>
    <dbReference type="NCBI Taxonomy" id="408172"/>
    <lineage>
        <taxon>unclassified sequences</taxon>
        <taxon>metagenomes</taxon>
        <taxon>ecological metagenomes</taxon>
    </lineage>
</organism>
<gene>
    <name evidence="1" type="ORF">METZ01_LOCUS214998</name>
</gene>